<proteinExistence type="predicted"/>
<evidence type="ECO:0000313" key="3">
    <source>
        <dbReference type="EMBL" id="TXR56974.1"/>
    </source>
</evidence>
<feature type="region of interest" description="Disordered" evidence="1">
    <location>
        <begin position="278"/>
        <end position="311"/>
    </location>
</feature>
<dbReference type="Pfam" id="PF03929">
    <property type="entry name" value="PepSY_TM"/>
    <property type="match status" value="1"/>
</dbReference>
<evidence type="ECO:0000256" key="2">
    <source>
        <dbReference type="SAM" id="Phobius"/>
    </source>
</evidence>
<gene>
    <name evidence="3" type="ORF">FMM08_05600</name>
</gene>
<sequence length="505" mass="52778">MTASHLTPPTAPTAPAPAPATSAAGPSAWSRLRPLVLRLHFFAGVLVAPFILVAAVTGGLYAVAPQVEQVVYDHELHVAPSATALPLDAQVSAALTARGAGSESTLLAVRPAPTPSDTTRVLFSDPSLGESYRLAVFVDPGTGEVRGQLPVYGTSGSLPLRAWVSELHRNLHLGEPGRVYSELAASWLAVLAVSGLALWTTRRVTSHRLRRTLLLQRGTTGRARTRSLHGVTGTWMLLGLLALSATGLTWSTYAGERVTALRSALAWETPAVDTALGDATAGAGAQGSTAGHEDHTSMAGTAGMDGSTPSAADLAAQTTSVLAAARAAGLDSAQVEVELPADATSTWKVDEVHRSWPEQVGSAAVAVDAPTAEGGRPSAHVVDVVRFSDYPFMAKMARWGIDAHSGSLFGLANQLVLLALAAGITASVLWGYRMWWQRRPDRSTRWGVGRPAQRGAHRWLPLPALVVVLVVTAAVAWALPVLGVSLALFLLVDAVTGAVVRTRTT</sequence>
<reference evidence="3 4" key="1">
    <citation type="submission" date="2019-07" db="EMBL/GenBank/DDBJ databases">
        <title>Quadrisphaera sp. strain DD2A genome sequencing and assembly.</title>
        <authorList>
            <person name="Kim I."/>
        </authorList>
    </citation>
    <scope>NUCLEOTIDE SEQUENCE [LARGE SCALE GENOMIC DNA]</scope>
    <source>
        <strain evidence="3 4">DD2A</strain>
    </source>
</reference>
<feature type="transmembrane region" description="Helical" evidence="2">
    <location>
        <begin position="481"/>
        <end position="500"/>
    </location>
</feature>
<dbReference type="PANTHER" id="PTHR34219">
    <property type="entry name" value="IRON-REGULATED INNER MEMBRANE PROTEIN-RELATED"/>
    <property type="match status" value="1"/>
</dbReference>
<feature type="region of interest" description="Disordered" evidence="1">
    <location>
        <begin position="1"/>
        <end position="23"/>
    </location>
</feature>
<feature type="transmembrane region" description="Helical" evidence="2">
    <location>
        <begin position="41"/>
        <end position="64"/>
    </location>
</feature>
<accession>A0A5C8ZHF5</accession>
<feature type="transmembrane region" description="Helical" evidence="2">
    <location>
        <begin position="234"/>
        <end position="253"/>
    </location>
</feature>
<dbReference type="RefSeq" id="WP_147925395.1">
    <property type="nucleotide sequence ID" value="NZ_VKAC01000003.1"/>
</dbReference>
<feature type="transmembrane region" description="Helical" evidence="2">
    <location>
        <begin position="183"/>
        <end position="201"/>
    </location>
</feature>
<dbReference type="Proteomes" id="UP000321234">
    <property type="component" value="Unassembled WGS sequence"/>
</dbReference>
<dbReference type="OrthoDB" id="9791166at2"/>
<dbReference type="AlphaFoldDB" id="A0A5C8ZHF5"/>
<organism evidence="3 4">
    <name type="scientific">Quadrisphaera setariae</name>
    <dbReference type="NCBI Taxonomy" id="2593304"/>
    <lineage>
        <taxon>Bacteria</taxon>
        <taxon>Bacillati</taxon>
        <taxon>Actinomycetota</taxon>
        <taxon>Actinomycetes</taxon>
        <taxon>Kineosporiales</taxon>
        <taxon>Kineosporiaceae</taxon>
        <taxon>Quadrisphaera</taxon>
    </lineage>
</organism>
<dbReference type="EMBL" id="VKAC01000003">
    <property type="protein sequence ID" value="TXR56974.1"/>
    <property type="molecule type" value="Genomic_DNA"/>
</dbReference>
<evidence type="ECO:0000256" key="1">
    <source>
        <dbReference type="SAM" id="MobiDB-lite"/>
    </source>
</evidence>
<keyword evidence="2" id="KW-0812">Transmembrane</keyword>
<feature type="compositionally biased region" description="Pro residues" evidence="1">
    <location>
        <begin position="9"/>
        <end position="18"/>
    </location>
</feature>
<keyword evidence="2" id="KW-1133">Transmembrane helix</keyword>
<comment type="caution">
    <text evidence="3">The sequence shown here is derived from an EMBL/GenBank/DDBJ whole genome shotgun (WGS) entry which is preliminary data.</text>
</comment>
<keyword evidence="2" id="KW-0472">Membrane</keyword>
<protein>
    <submittedName>
        <fullName evidence="3">PepSY domain-containing protein</fullName>
    </submittedName>
</protein>
<dbReference type="PANTHER" id="PTHR34219:SF1">
    <property type="entry name" value="PEPSY DOMAIN-CONTAINING PROTEIN"/>
    <property type="match status" value="1"/>
</dbReference>
<feature type="transmembrane region" description="Helical" evidence="2">
    <location>
        <begin position="456"/>
        <end position="475"/>
    </location>
</feature>
<feature type="compositionally biased region" description="Low complexity" evidence="1">
    <location>
        <begin position="278"/>
        <end position="290"/>
    </location>
</feature>
<dbReference type="InterPro" id="IPR005625">
    <property type="entry name" value="PepSY-ass_TM"/>
</dbReference>
<feature type="transmembrane region" description="Helical" evidence="2">
    <location>
        <begin position="415"/>
        <end position="435"/>
    </location>
</feature>
<keyword evidence="4" id="KW-1185">Reference proteome</keyword>
<name>A0A5C8ZHF5_9ACTN</name>
<evidence type="ECO:0000313" key="4">
    <source>
        <dbReference type="Proteomes" id="UP000321234"/>
    </source>
</evidence>